<organism evidence="1 2">
    <name type="scientific">Dryococelus australis</name>
    <dbReference type="NCBI Taxonomy" id="614101"/>
    <lineage>
        <taxon>Eukaryota</taxon>
        <taxon>Metazoa</taxon>
        <taxon>Ecdysozoa</taxon>
        <taxon>Arthropoda</taxon>
        <taxon>Hexapoda</taxon>
        <taxon>Insecta</taxon>
        <taxon>Pterygota</taxon>
        <taxon>Neoptera</taxon>
        <taxon>Polyneoptera</taxon>
        <taxon>Phasmatodea</taxon>
        <taxon>Verophasmatodea</taxon>
        <taxon>Anareolatae</taxon>
        <taxon>Phasmatidae</taxon>
        <taxon>Eurycanthinae</taxon>
        <taxon>Dryococelus</taxon>
    </lineage>
</organism>
<proteinExistence type="predicted"/>
<evidence type="ECO:0000313" key="2">
    <source>
        <dbReference type="Proteomes" id="UP001159363"/>
    </source>
</evidence>
<evidence type="ECO:0000313" key="1">
    <source>
        <dbReference type="EMBL" id="KAJ8866288.1"/>
    </source>
</evidence>
<reference evidence="1 2" key="1">
    <citation type="submission" date="2023-02" db="EMBL/GenBank/DDBJ databases">
        <title>LHISI_Scaffold_Assembly.</title>
        <authorList>
            <person name="Stuart O.P."/>
            <person name="Cleave R."/>
            <person name="Magrath M.J.L."/>
            <person name="Mikheyev A.S."/>
        </authorList>
    </citation>
    <scope>NUCLEOTIDE SEQUENCE [LARGE SCALE GENOMIC DNA]</scope>
    <source>
        <strain evidence="1">Daus_M_001</strain>
        <tissue evidence="1">Leg muscle</tissue>
    </source>
</reference>
<dbReference type="Proteomes" id="UP001159363">
    <property type="component" value="Chromosome 15"/>
</dbReference>
<comment type="caution">
    <text evidence="1">The sequence shown here is derived from an EMBL/GenBank/DDBJ whole genome shotgun (WGS) entry which is preliminary data.</text>
</comment>
<dbReference type="EMBL" id="JARBHB010000016">
    <property type="protein sequence ID" value="KAJ8866288.1"/>
    <property type="molecule type" value="Genomic_DNA"/>
</dbReference>
<keyword evidence="2" id="KW-1185">Reference proteome</keyword>
<name>A0ABQ9G1C4_9NEOP</name>
<sequence length="322" mass="35864">MSRIWSVDDLFVTVLQQPMSILCELVYKPRGGRFPRNTSRSSLIPCHDIRGSDCSTREARRRLIGCRAGAHLPSFRVTSHASRNRQLFEEPLLALFLDSARTSPDGGFSLLPLNSPMLICARRSSSSLRPGRKDSTEMWYCRLSKFLEYSVSLPPDRAVWNNPLSAKFVRKGGDHSPPTKDKPGSYPCGVIPIFLHVGIVRDDATGRWVFSGVSRLTLPRIPALLYTNLTSPSSVLKTPMFRAANMSPLHAKKPKLHQLHHDPDADLAGCLLLKGCHKAWICIFTCAVCSGRFIARTGKPRIIYSVSGSNLEGTENAFRNLY</sequence>
<protein>
    <submittedName>
        <fullName evidence="1">Uncharacterized protein</fullName>
    </submittedName>
</protein>
<accession>A0ABQ9G1C4</accession>
<gene>
    <name evidence="1" type="ORF">PR048_032131</name>
</gene>